<dbReference type="AlphaFoldDB" id="A0A7D9LZU6"/>
<protein>
    <submittedName>
        <fullName evidence="1">Uncharacterized protein</fullName>
    </submittedName>
</protein>
<dbReference type="SUPFAM" id="SSF56672">
    <property type="entry name" value="DNA/RNA polymerases"/>
    <property type="match status" value="1"/>
</dbReference>
<organism evidence="1 2">
    <name type="scientific">Paramuricea clavata</name>
    <name type="common">Red gorgonian</name>
    <name type="synonym">Violescent sea-whip</name>
    <dbReference type="NCBI Taxonomy" id="317549"/>
    <lineage>
        <taxon>Eukaryota</taxon>
        <taxon>Metazoa</taxon>
        <taxon>Cnidaria</taxon>
        <taxon>Anthozoa</taxon>
        <taxon>Octocorallia</taxon>
        <taxon>Malacalcyonacea</taxon>
        <taxon>Plexauridae</taxon>
        <taxon>Paramuricea</taxon>
    </lineage>
</organism>
<name>A0A7D9LZU6_PARCT</name>
<accession>A0A7D9LZU6</accession>
<dbReference type="InterPro" id="IPR000477">
    <property type="entry name" value="RT_dom"/>
</dbReference>
<dbReference type="OrthoDB" id="445826at2759"/>
<dbReference type="Proteomes" id="UP001152795">
    <property type="component" value="Unassembled WGS sequence"/>
</dbReference>
<gene>
    <name evidence="1" type="ORF">PACLA_8A052851</name>
</gene>
<dbReference type="PROSITE" id="PS50878">
    <property type="entry name" value="RT_POL"/>
    <property type="match status" value="1"/>
</dbReference>
<keyword evidence="2" id="KW-1185">Reference proteome</keyword>
<dbReference type="PANTHER" id="PTHR47510">
    <property type="entry name" value="REVERSE TRANSCRIPTASE DOMAIN-CONTAINING PROTEIN"/>
    <property type="match status" value="1"/>
</dbReference>
<dbReference type="Pfam" id="PF00078">
    <property type="entry name" value="RVT_1"/>
    <property type="match status" value="1"/>
</dbReference>
<comment type="caution">
    <text evidence="1">The sequence shown here is derived from an EMBL/GenBank/DDBJ whole genome shotgun (WGS) entry which is preliminary data.</text>
</comment>
<evidence type="ECO:0000313" key="1">
    <source>
        <dbReference type="EMBL" id="CAB4041054.1"/>
    </source>
</evidence>
<dbReference type="EMBL" id="CACRXK020027700">
    <property type="protein sequence ID" value="CAB4041054.1"/>
    <property type="molecule type" value="Genomic_DNA"/>
</dbReference>
<proteinExistence type="predicted"/>
<dbReference type="InterPro" id="IPR043502">
    <property type="entry name" value="DNA/RNA_pol_sf"/>
</dbReference>
<evidence type="ECO:0000313" key="2">
    <source>
        <dbReference type="Proteomes" id="UP001152795"/>
    </source>
</evidence>
<reference evidence="1" key="1">
    <citation type="submission" date="2020-04" db="EMBL/GenBank/DDBJ databases">
        <authorList>
            <person name="Alioto T."/>
            <person name="Alioto T."/>
            <person name="Gomez Garrido J."/>
        </authorList>
    </citation>
    <scope>NUCLEOTIDE SEQUENCE</scope>
    <source>
        <strain evidence="1">A484AB</strain>
    </source>
</reference>
<feature type="non-terminal residue" evidence="1">
    <location>
        <position position="1"/>
    </location>
</feature>
<sequence length="246" mass="27588">VPEVINDNGCELTDAKSIANAFNGFFSNVGCNLANKIPTIMDKSPFEYLIPPTSHDSFFLSPATAGEIEEEIANLNCSKATGPFSMPVVILKLIINVVSQPLVTIFNASLSTGIVSTSLKLAKVIPVFKKGLQNCLNNYRPISLLSIFNKILEKLVYKRLHQYLERKEILYYKQFGFRTSYSTIYALLSIVDKINEAIDHRDYACGVFLDLSKAFDTVNQDILIKKLEFYGVRGLANKWFSSYLCN</sequence>
<dbReference type="PANTHER" id="PTHR47510:SF3">
    <property type="entry name" value="ENDO_EXONUCLEASE_PHOSPHATASE DOMAIN-CONTAINING PROTEIN"/>
    <property type="match status" value="1"/>
</dbReference>